<proteinExistence type="predicted"/>
<dbReference type="Proteomes" id="UP001139333">
    <property type="component" value="Unassembled WGS sequence"/>
</dbReference>
<reference evidence="2" key="1">
    <citation type="submission" date="2022-01" db="EMBL/GenBank/DDBJ databases">
        <title>Whole genome-based taxonomy of the Shewanellaceae.</title>
        <authorList>
            <person name="Martin-Rodriguez A.J."/>
        </authorList>
    </citation>
    <scope>NUCLEOTIDE SEQUENCE</scope>
    <source>
        <strain evidence="2">DSM 16422</strain>
    </source>
</reference>
<dbReference type="AlphaFoldDB" id="A0A9X1ZJL7"/>
<evidence type="ECO:0000256" key="1">
    <source>
        <dbReference type="SAM" id="SignalP"/>
    </source>
</evidence>
<gene>
    <name evidence="2" type="ORF">L2672_09660</name>
</gene>
<feature type="chain" id="PRO_5040946880" evidence="1">
    <location>
        <begin position="38"/>
        <end position="199"/>
    </location>
</feature>
<dbReference type="EMBL" id="JAKIKP010000006">
    <property type="protein sequence ID" value="MCL1142958.1"/>
    <property type="molecule type" value="Genomic_DNA"/>
</dbReference>
<protein>
    <submittedName>
        <fullName evidence="2">Uncharacterized protein</fullName>
    </submittedName>
</protein>
<dbReference type="RefSeq" id="WP_248995644.1">
    <property type="nucleotide sequence ID" value="NZ_JAKIKP010000006.1"/>
</dbReference>
<feature type="signal peptide" evidence="1">
    <location>
        <begin position="1"/>
        <end position="37"/>
    </location>
</feature>
<keyword evidence="3" id="KW-1185">Reference proteome</keyword>
<evidence type="ECO:0000313" key="2">
    <source>
        <dbReference type="EMBL" id="MCL1142958.1"/>
    </source>
</evidence>
<evidence type="ECO:0000313" key="3">
    <source>
        <dbReference type="Proteomes" id="UP001139333"/>
    </source>
</evidence>
<accession>A0A9X1ZJL7</accession>
<keyword evidence="1" id="KW-0732">Signal</keyword>
<comment type="caution">
    <text evidence="2">The sequence shown here is derived from an EMBL/GenBank/DDBJ whole genome shotgun (WGS) entry which is preliminary data.</text>
</comment>
<sequence>MKPTVNYQVPLKLKKGMRYSAAVAAAIAVGFSHAAMAEPLNQAKEDLRAATADLINALNRASGAESLNPDADYFHNLIHRAKSLTFQDGEITLDVPEDTVLYVMAGAPYDAAKGKVDVSELTLLDGISPLASVVAEKVAAFKAIYVEIEDKQERLYFELQKMPSLSAILKRYPDAIYYMPKDMVEPAQCESLDALLKSA</sequence>
<organism evidence="2 3">
    <name type="scientific">Shewanella gaetbuli</name>
    <dbReference type="NCBI Taxonomy" id="220752"/>
    <lineage>
        <taxon>Bacteria</taxon>
        <taxon>Pseudomonadati</taxon>
        <taxon>Pseudomonadota</taxon>
        <taxon>Gammaproteobacteria</taxon>
        <taxon>Alteromonadales</taxon>
        <taxon>Shewanellaceae</taxon>
        <taxon>Shewanella</taxon>
    </lineage>
</organism>
<name>A0A9X1ZJL7_9GAMM</name>